<evidence type="ECO:0000313" key="3">
    <source>
        <dbReference type="EMBL" id="KAF4362916.1"/>
    </source>
</evidence>
<feature type="non-terminal residue" evidence="3">
    <location>
        <position position="1"/>
    </location>
</feature>
<dbReference type="Proteomes" id="UP000525078">
    <property type="component" value="Unassembled WGS sequence"/>
</dbReference>
<feature type="domain" description="Protein kinase" evidence="2">
    <location>
        <begin position="74"/>
        <end position="213"/>
    </location>
</feature>
<accession>A0A7J6EX59</accession>
<keyword evidence="1" id="KW-0472">Membrane</keyword>
<sequence length="213" mass="23776">LSPSSLANSRSKVSWARSLSVASSSLDSNRRSEFDSDSKDFSDSIGVYEFLSLCRANDLRVSTFSELKSATRGFSMALLFGEGGFGCVYGGVVKVSGSDVEIDDRTTTKMPFPCPGHKECINEVNFLGVVKHPNLVKLVGYCAEDDERRIQRLLVYELIYFLSLCTLVFLFFNVSPLSRFHRDNLFNNTITYPNETCRNQGASIFCPNVSLHF</sequence>
<proteinExistence type="predicted"/>
<evidence type="ECO:0000256" key="1">
    <source>
        <dbReference type="SAM" id="Phobius"/>
    </source>
</evidence>
<name>A0A7J6EX59_CANSA</name>
<feature type="transmembrane region" description="Helical" evidence="1">
    <location>
        <begin position="153"/>
        <end position="172"/>
    </location>
</feature>
<dbReference type="Gene3D" id="3.30.200.20">
    <property type="entry name" value="Phosphorylase Kinase, domain 1"/>
    <property type="match status" value="1"/>
</dbReference>
<dbReference type="InterPro" id="IPR000719">
    <property type="entry name" value="Prot_kinase_dom"/>
</dbReference>
<dbReference type="PROSITE" id="PS50011">
    <property type="entry name" value="PROTEIN_KINASE_DOM"/>
    <property type="match status" value="1"/>
</dbReference>
<dbReference type="PANTHER" id="PTHR45621">
    <property type="entry name" value="OS01G0588500 PROTEIN-RELATED"/>
    <property type="match status" value="1"/>
</dbReference>
<organism evidence="3 4">
    <name type="scientific">Cannabis sativa</name>
    <name type="common">Hemp</name>
    <name type="synonym">Marijuana</name>
    <dbReference type="NCBI Taxonomy" id="3483"/>
    <lineage>
        <taxon>Eukaryota</taxon>
        <taxon>Viridiplantae</taxon>
        <taxon>Streptophyta</taxon>
        <taxon>Embryophyta</taxon>
        <taxon>Tracheophyta</taxon>
        <taxon>Spermatophyta</taxon>
        <taxon>Magnoliopsida</taxon>
        <taxon>eudicotyledons</taxon>
        <taxon>Gunneridae</taxon>
        <taxon>Pentapetalae</taxon>
        <taxon>rosids</taxon>
        <taxon>fabids</taxon>
        <taxon>Rosales</taxon>
        <taxon>Cannabaceae</taxon>
        <taxon>Cannabis</taxon>
    </lineage>
</organism>
<dbReference type="InterPro" id="IPR011009">
    <property type="entry name" value="Kinase-like_dom_sf"/>
</dbReference>
<dbReference type="InterPro" id="IPR050823">
    <property type="entry name" value="Plant_Ser_Thr_Prot_Kinase"/>
</dbReference>
<gene>
    <name evidence="3" type="ORF">F8388_002346</name>
</gene>
<evidence type="ECO:0000259" key="2">
    <source>
        <dbReference type="PROSITE" id="PS50011"/>
    </source>
</evidence>
<dbReference type="AlphaFoldDB" id="A0A7J6EX59"/>
<comment type="caution">
    <text evidence="3">The sequence shown here is derived from an EMBL/GenBank/DDBJ whole genome shotgun (WGS) entry which is preliminary data.</text>
</comment>
<evidence type="ECO:0000313" key="4">
    <source>
        <dbReference type="Proteomes" id="UP000525078"/>
    </source>
</evidence>
<keyword evidence="1" id="KW-1133">Transmembrane helix</keyword>
<reference evidence="3 4" key="1">
    <citation type="journal article" date="2020" name="bioRxiv">
        <title>Sequence and annotation of 42 cannabis genomes reveals extensive copy number variation in cannabinoid synthesis and pathogen resistance genes.</title>
        <authorList>
            <person name="Mckernan K.J."/>
            <person name="Helbert Y."/>
            <person name="Kane L.T."/>
            <person name="Ebling H."/>
            <person name="Zhang L."/>
            <person name="Liu B."/>
            <person name="Eaton Z."/>
            <person name="Mclaughlin S."/>
            <person name="Kingan S."/>
            <person name="Baybayan P."/>
            <person name="Concepcion G."/>
            <person name="Jordan M."/>
            <person name="Riva A."/>
            <person name="Barbazuk W."/>
            <person name="Harkins T."/>
        </authorList>
    </citation>
    <scope>NUCLEOTIDE SEQUENCE [LARGE SCALE GENOMIC DNA]</scope>
    <source>
        <strain evidence="4">cv. Jamaican Lion 4</strain>
        <tissue evidence="3">Leaf</tissue>
    </source>
</reference>
<dbReference type="SUPFAM" id="SSF56112">
    <property type="entry name" value="Protein kinase-like (PK-like)"/>
    <property type="match status" value="1"/>
</dbReference>
<dbReference type="GO" id="GO:0004672">
    <property type="term" value="F:protein kinase activity"/>
    <property type="evidence" value="ECO:0007669"/>
    <property type="project" value="InterPro"/>
</dbReference>
<dbReference type="GO" id="GO:0005524">
    <property type="term" value="F:ATP binding"/>
    <property type="evidence" value="ECO:0007669"/>
    <property type="project" value="InterPro"/>
</dbReference>
<keyword evidence="1" id="KW-0812">Transmembrane</keyword>
<protein>
    <recommendedName>
        <fullName evidence="2">Protein kinase domain-containing protein</fullName>
    </recommendedName>
</protein>
<dbReference type="EMBL" id="JAATIP010000180">
    <property type="protein sequence ID" value="KAF4362916.1"/>
    <property type="molecule type" value="Genomic_DNA"/>
</dbReference>